<dbReference type="Proteomes" id="UP000053562">
    <property type="component" value="Unassembled WGS sequence"/>
</dbReference>
<feature type="region of interest" description="Disordered" evidence="1">
    <location>
        <begin position="502"/>
        <end position="551"/>
    </location>
</feature>
<evidence type="ECO:0000313" key="2">
    <source>
        <dbReference type="EMBL" id="KMZ78745.1"/>
    </source>
</evidence>
<proteinExistence type="predicted"/>
<dbReference type="AlphaFoldDB" id="A0A0J9S754"/>
<accession>A0A0J9S754</accession>
<feature type="compositionally biased region" description="Polar residues" evidence="1">
    <location>
        <begin position="530"/>
        <end position="540"/>
    </location>
</feature>
<feature type="region of interest" description="Disordered" evidence="1">
    <location>
        <begin position="655"/>
        <end position="693"/>
    </location>
</feature>
<organism evidence="2 3">
    <name type="scientific">Plasmodium vivax India VII</name>
    <dbReference type="NCBI Taxonomy" id="1077284"/>
    <lineage>
        <taxon>Eukaryota</taxon>
        <taxon>Sar</taxon>
        <taxon>Alveolata</taxon>
        <taxon>Apicomplexa</taxon>
        <taxon>Aconoidasida</taxon>
        <taxon>Haemosporida</taxon>
        <taxon>Plasmodiidae</taxon>
        <taxon>Plasmodium</taxon>
        <taxon>Plasmodium (Plasmodium)</taxon>
    </lineage>
</organism>
<feature type="compositionally biased region" description="Pro residues" evidence="1">
    <location>
        <begin position="417"/>
        <end position="436"/>
    </location>
</feature>
<protein>
    <submittedName>
        <fullName evidence="2">Uncharacterized protein</fullName>
    </submittedName>
</protein>
<evidence type="ECO:0000313" key="3">
    <source>
        <dbReference type="Proteomes" id="UP000053562"/>
    </source>
</evidence>
<feature type="compositionally biased region" description="Basic and acidic residues" evidence="1">
    <location>
        <begin position="502"/>
        <end position="515"/>
    </location>
</feature>
<feature type="region of interest" description="Disordered" evidence="1">
    <location>
        <begin position="413"/>
        <end position="444"/>
    </location>
</feature>
<reference evidence="2 3" key="1">
    <citation type="submission" date="2011-08" db="EMBL/GenBank/DDBJ databases">
        <title>The Genome Sequence of Plasmodium vivax India VII.</title>
        <authorList>
            <consortium name="The Broad Institute Genome Sequencing Platform"/>
            <consortium name="The Broad Institute Genome Sequencing Center for Infectious Disease"/>
            <person name="Neafsey D."/>
            <person name="Carlton J."/>
            <person name="Barnwell J."/>
            <person name="Collins W."/>
            <person name="Escalante A."/>
            <person name="Mullikin J."/>
            <person name="Saul A."/>
            <person name="Guigo R."/>
            <person name="Camara F."/>
            <person name="Young S.K."/>
            <person name="Zeng Q."/>
            <person name="Gargeya S."/>
            <person name="Fitzgerald M."/>
            <person name="Haas B."/>
            <person name="Abouelleil A."/>
            <person name="Alvarado L."/>
            <person name="Arachchi H.M."/>
            <person name="Berlin A."/>
            <person name="Brown A."/>
            <person name="Chapman S.B."/>
            <person name="Chen Z."/>
            <person name="Dunbar C."/>
            <person name="Freedman E."/>
            <person name="Gearin G."/>
            <person name="Gellesch M."/>
            <person name="Goldberg J."/>
            <person name="Griggs A."/>
            <person name="Gujja S."/>
            <person name="Heiman D."/>
            <person name="Howarth C."/>
            <person name="Larson L."/>
            <person name="Lui A."/>
            <person name="MacDonald P.J.P."/>
            <person name="Montmayeur A."/>
            <person name="Murphy C."/>
            <person name="Neiman D."/>
            <person name="Pearson M."/>
            <person name="Priest M."/>
            <person name="Roberts A."/>
            <person name="Saif S."/>
            <person name="Shea T."/>
            <person name="Shenoy N."/>
            <person name="Sisk P."/>
            <person name="Stolte C."/>
            <person name="Sykes S."/>
            <person name="Wortman J."/>
            <person name="Nusbaum C."/>
            <person name="Birren B."/>
        </authorList>
    </citation>
    <scope>NUCLEOTIDE SEQUENCE [LARGE SCALE GENOMIC DNA]</scope>
    <source>
        <strain evidence="2 3">India VII</strain>
    </source>
</reference>
<feature type="compositionally biased region" description="Basic and acidic residues" evidence="1">
    <location>
        <begin position="541"/>
        <end position="551"/>
    </location>
</feature>
<dbReference type="EMBL" id="KQ234361">
    <property type="protein sequence ID" value="KMZ78745.1"/>
    <property type="molecule type" value="Genomic_DNA"/>
</dbReference>
<evidence type="ECO:0000256" key="1">
    <source>
        <dbReference type="SAM" id="MobiDB-lite"/>
    </source>
</evidence>
<sequence>MRDNLKGKSEEYQKLLLSASIRREEKQNEENVEAKRKPCGSNDSNNFIIYMEFRFENLILSRYLFDIRDELGTPIRNSVQITRFIIMRSENHIMGTCVSNRIILCYRNDKETMTILRRLKEELKRSYSICLTEESNGEGNGESNCNEIDKCLLSYIIQFTLVCKYVECGKWVHIWDNMDTIIESKFCGNNSTKYFNCIGFKFHILNTNYRVASQKKNSIHFVQMHLKVMLSMYKVLPLVEEHICENMFVYCLPRCSMRATVLEVVDISDAKVEERNFNYKDYWLNVHGYVLNQNALKKIIKVRLYKGIFNYPQGVLLRDNIYRLNVAVKNDPFFYVCHFLSTFELLKRAQIKLLRFSEWDEAGTNIYDELALPQNRKRVKKELGGGNGPDQGDDQDDCELSAKLNRICRHQFEGGKFPPPISPPQRQPQLQPPSQPPTSKVQKRHHNPYQLYGNTLTTSGVSINLDFSQNKKSGGREGGSAKGDLDAFLKDSALAYYAREAHLQQREPPPKHDYSSRNANPRGADDLVQKTKQQGTTVVRTTDHPNSHAEKKGIQLGEAYTVGKPNQSNQSSQSSRSNQLDTYLHNVARSYHSVEGSNRHHHDLRDHREHSDHHRHHMAEANVFANANPQIIFSKDFENFLDNLDEAALYQPEPLPPVDFDHREGKRPNFPLTSPPLGQTEDRAKVKKRGKMT</sequence>
<dbReference type="OrthoDB" id="377630at2759"/>
<name>A0A0J9S754_PLAVI</name>
<gene>
    <name evidence="2" type="ORF">PVIIG_00140</name>
</gene>